<dbReference type="InterPro" id="IPR036872">
    <property type="entry name" value="CH_dom_sf"/>
</dbReference>
<dbReference type="AlphaFoldDB" id="A0A915PK33"/>
<reference evidence="3" key="1">
    <citation type="submission" date="2022-11" db="UniProtKB">
        <authorList>
            <consortium name="WormBaseParasite"/>
        </authorList>
    </citation>
    <scope>IDENTIFICATION</scope>
</reference>
<sequence length="662" mass="75596">MKSMDQNDQNIISVPMENIERVIAHIRKGEMSSERNENSTTSSDPSKSMDNVFSWTLPQNQFISVPCHNFRAPEENAMHRSQLDSFCRFSQSQTFLKDKSNKEVESFNSPSCNQVMRQKAPSADDIYDSRSGILLHFSPGTHASNTTLKNRLEQLRKSRELRKTSIKKSSLSHGRISLHQAEKRFLSSAVEPQNFTINSKENDGTDVSFRFPLNASVSFIADSSKTTNATYVIQPSLHEVELSSDFAVPTKEEYTKTEMERKIVHLAALTSWLNYLLDEKNLSDDSNQFLIKNKKDADRYLRKLLMSGNDLATVKDNEPQSGSSYKCFTAANELSEMRARFRLLYKSSSIPKDIATIVKDGKIAVRMDRRVYADVGKFYPKLSICDVVAVLSRELITGSGNLPKILSRLGLFLDRKQGFFEEFEYHVTDLLKDLGNGMILGRTVEILANLQYNTVIHCLRDPGGDRIRKINNIKTVINFAKREGILPEDLSVNIEGIVQGNIDDIIFLLWRFVDKELGNARESDNCLAEIDSISQQLQSLFGISYEISNPLQLADGKLFSLLWKRYYSYGTPYELFNGTTVLEQIANAAEYHFGIPSSMLVKWKHSCEEKTLCLFTKIFISRIYECHRYTCAAVTIQRAFRRYRMILKINSDVMKNVRIRTD</sequence>
<feature type="compositionally biased region" description="Basic and acidic residues" evidence="1">
    <location>
        <begin position="27"/>
        <end position="37"/>
    </location>
</feature>
<dbReference type="WBParaSite" id="sdigi.contig203.g6065.t1">
    <property type="protein sequence ID" value="sdigi.contig203.g6065.t1"/>
    <property type="gene ID" value="sdigi.contig203.g6065"/>
</dbReference>
<dbReference type="Proteomes" id="UP000887581">
    <property type="component" value="Unplaced"/>
</dbReference>
<dbReference type="Gene3D" id="1.10.418.10">
    <property type="entry name" value="Calponin-like domain"/>
    <property type="match status" value="1"/>
</dbReference>
<name>A0A915PK33_9BILA</name>
<feature type="region of interest" description="Disordered" evidence="1">
    <location>
        <begin position="27"/>
        <end position="50"/>
    </location>
</feature>
<evidence type="ECO:0000313" key="3">
    <source>
        <dbReference type="WBParaSite" id="sdigi.contig203.g6065.t1"/>
    </source>
</evidence>
<dbReference type="SUPFAM" id="SSF47576">
    <property type="entry name" value="Calponin-homology domain, CH-domain"/>
    <property type="match status" value="1"/>
</dbReference>
<evidence type="ECO:0000256" key="1">
    <source>
        <dbReference type="SAM" id="MobiDB-lite"/>
    </source>
</evidence>
<proteinExistence type="predicted"/>
<organism evidence="2 3">
    <name type="scientific">Setaria digitata</name>
    <dbReference type="NCBI Taxonomy" id="48799"/>
    <lineage>
        <taxon>Eukaryota</taxon>
        <taxon>Metazoa</taxon>
        <taxon>Ecdysozoa</taxon>
        <taxon>Nematoda</taxon>
        <taxon>Chromadorea</taxon>
        <taxon>Rhabditida</taxon>
        <taxon>Spirurina</taxon>
        <taxon>Spiruromorpha</taxon>
        <taxon>Filarioidea</taxon>
        <taxon>Setariidae</taxon>
        <taxon>Setaria</taxon>
    </lineage>
</organism>
<protein>
    <submittedName>
        <fullName evidence="3">Calponin-homology (CH) domain-containing protein</fullName>
    </submittedName>
</protein>
<evidence type="ECO:0000313" key="2">
    <source>
        <dbReference type="Proteomes" id="UP000887581"/>
    </source>
</evidence>
<accession>A0A915PK33</accession>
<keyword evidence="2" id="KW-1185">Reference proteome</keyword>